<dbReference type="Proteomes" id="UP001652625">
    <property type="component" value="Chromosome 07"/>
</dbReference>
<protein>
    <submittedName>
        <fullName evidence="5">Dynein regulatory complex protein 11-like isoform X1</fullName>
    </submittedName>
</protein>
<proteinExistence type="predicted"/>
<keyword evidence="2" id="KW-0472">Membrane</keyword>
<keyword evidence="2" id="KW-1133">Transmembrane helix</keyword>
<feature type="compositionally biased region" description="Basic and acidic residues" evidence="1">
    <location>
        <begin position="779"/>
        <end position="791"/>
    </location>
</feature>
<evidence type="ECO:0000256" key="2">
    <source>
        <dbReference type="SAM" id="Phobius"/>
    </source>
</evidence>
<dbReference type="PANTHER" id="PTHR14690">
    <property type="entry name" value="IQ MOTIF CONTAINING WITH AAA DOMAIN 1"/>
    <property type="match status" value="1"/>
</dbReference>
<feature type="transmembrane region" description="Helical" evidence="2">
    <location>
        <begin position="591"/>
        <end position="610"/>
    </location>
</feature>
<dbReference type="InterPro" id="IPR052267">
    <property type="entry name" value="N-DRC_Component"/>
</dbReference>
<dbReference type="Gene3D" id="3.40.50.300">
    <property type="entry name" value="P-loop containing nucleotide triphosphate hydrolases"/>
    <property type="match status" value="1"/>
</dbReference>
<reference evidence="5" key="1">
    <citation type="submission" date="2025-08" db="UniProtKB">
        <authorList>
            <consortium name="RefSeq"/>
        </authorList>
    </citation>
    <scope>IDENTIFICATION</scope>
</reference>
<organism evidence="4 5">
    <name type="scientific">Hydra vulgaris</name>
    <name type="common">Hydra</name>
    <name type="synonym">Hydra attenuata</name>
    <dbReference type="NCBI Taxonomy" id="6087"/>
    <lineage>
        <taxon>Eukaryota</taxon>
        <taxon>Metazoa</taxon>
        <taxon>Cnidaria</taxon>
        <taxon>Hydrozoa</taxon>
        <taxon>Hydroidolina</taxon>
        <taxon>Anthoathecata</taxon>
        <taxon>Aplanulata</taxon>
        <taxon>Hydridae</taxon>
        <taxon>Hydra</taxon>
    </lineage>
</organism>
<dbReference type="PANTHER" id="PTHR14690:SF0">
    <property type="entry name" value="IQ MOTIF CONTAINING WITH AAA DOMAIN 1"/>
    <property type="match status" value="1"/>
</dbReference>
<dbReference type="InterPro" id="IPR027417">
    <property type="entry name" value="P-loop_NTPase"/>
</dbReference>
<dbReference type="Pfam" id="PF00612">
    <property type="entry name" value="IQ"/>
    <property type="match status" value="1"/>
</dbReference>
<dbReference type="Gene3D" id="1.10.8.60">
    <property type="match status" value="1"/>
</dbReference>
<dbReference type="RefSeq" id="XP_065656859.1">
    <property type="nucleotide sequence ID" value="XM_065800787.1"/>
</dbReference>
<feature type="compositionally biased region" description="Basic residues" evidence="1">
    <location>
        <begin position="437"/>
        <end position="458"/>
    </location>
</feature>
<feature type="domain" description="ATPase AAA-type core" evidence="3">
    <location>
        <begin position="545"/>
        <end position="660"/>
    </location>
</feature>
<dbReference type="Gene3D" id="1.20.5.190">
    <property type="match status" value="1"/>
</dbReference>
<dbReference type="GeneID" id="136082228"/>
<evidence type="ECO:0000256" key="1">
    <source>
        <dbReference type="SAM" id="MobiDB-lite"/>
    </source>
</evidence>
<evidence type="ECO:0000259" key="3">
    <source>
        <dbReference type="Pfam" id="PF00004"/>
    </source>
</evidence>
<dbReference type="InterPro" id="IPR003959">
    <property type="entry name" value="ATPase_AAA_core"/>
</dbReference>
<dbReference type="InterPro" id="IPR000048">
    <property type="entry name" value="IQ_motif_EF-hand-BS"/>
</dbReference>
<dbReference type="Pfam" id="PF00004">
    <property type="entry name" value="AAA"/>
    <property type="match status" value="1"/>
</dbReference>
<evidence type="ECO:0000313" key="5">
    <source>
        <dbReference type="RefSeq" id="XP_065656859.1"/>
    </source>
</evidence>
<dbReference type="SUPFAM" id="SSF52540">
    <property type="entry name" value="P-loop containing nucleoside triphosphate hydrolases"/>
    <property type="match status" value="1"/>
</dbReference>
<dbReference type="PROSITE" id="PS50096">
    <property type="entry name" value="IQ"/>
    <property type="match status" value="1"/>
</dbReference>
<sequence length="799" mass="92498">MSNIGYNRQWHDAQASIKDILDVDLEQEKPEKDRLVAFQNLAVIYVKYITIFRKLEECYDQIVHPQKLLVIRKVLDGVIGRILELKNNMVSLELSEYHYFDDVISDLKITPKEIDIVIPKYFQEESKHPIKEKFGLLAKSKIDEENEGNTELKVEEVKLVQLEQKATQDVFEELVDEVLLLEDEDKLVPIRSPPNISPINAAIKIQKTWRGFMARNIVKNLREEELIFIGMKPENEDKSENADKLIKLCEYRRSVKKENILEYEQALVETKEKIRDLEGVDIKEKLQDQIRQWFIESRDATGKFPEYPSESEGGSNAIFQVKDLVEEVKPKEKEKKKEKKKKGEVEKEKKDKKVNEQFEEVLFEPSKFVTILKAEEKEYKDMWEQRDETLNFQQKHDVEIIKEQKRVEVENEIRLQIDELMREELMNLKLVIDQQAKKGKKGKHVKKKKGAKKSKKKKGEKDLTPDRTLESLCEELVQAGILRSYPLIKLKDFIGDYSYLGTTFQQMNIEPMPSLSDVRRVITEFCILPLGSQVVHENAPLIKSVLITGPRGCGKKMLLHAICTETGALFFDLTAANIYGKYPGKSGLKMMLHIIFKVACLLPPAIVYIGNCEKMFQKKIPKTDQTDPKRLKKLLPKFVKGIKSINRVLLIGTTREPYNAEVKPLCSLYQKILFIPRPDYSSRFFLWPYLIIMYGGKVSDALDLSSLSKITDGYTPGDMTMVVKSVLTKKRIEQLSKNPLLASEFVPSLAKIVPVIKELETFKIWYAKTPLGKKRAKRGKENEDKKQAKGKNDKKKKKK</sequence>
<gene>
    <name evidence="5" type="primary">LOC136082228</name>
</gene>
<keyword evidence="2" id="KW-0812">Transmembrane</keyword>
<feature type="region of interest" description="Disordered" evidence="1">
    <location>
        <begin position="771"/>
        <end position="799"/>
    </location>
</feature>
<evidence type="ECO:0000313" key="4">
    <source>
        <dbReference type="Proteomes" id="UP001652625"/>
    </source>
</evidence>
<name>A0ABM4C5J8_HYDVU</name>
<keyword evidence="4" id="KW-1185">Reference proteome</keyword>
<accession>A0ABM4C5J8</accession>
<feature type="region of interest" description="Disordered" evidence="1">
    <location>
        <begin position="437"/>
        <end position="463"/>
    </location>
</feature>
<dbReference type="CDD" id="cd23767">
    <property type="entry name" value="IQCD"/>
    <property type="match status" value="1"/>
</dbReference>